<evidence type="ECO:0000313" key="13">
    <source>
        <dbReference type="EMBL" id="BAE53337.1"/>
    </source>
</evidence>
<dbReference type="GO" id="GO:0000105">
    <property type="term" value="P:L-histidine biosynthetic process"/>
    <property type="evidence" value="ECO:0007669"/>
    <property type="project" value="UniProtKB-UniRule"/>
</dbReference>
<dbReference type="NCBIfam" id="TIGR01855">
    <property type="entry name" value="IMP_synth_hisH"/>
    <property type="match status" value="1"/>
</dbReference>
<keyword evidence="10" id="KW-0963">Cytoplasm</keyword>
<dbReference type="PROSITE" id="PS51273">
    <property type="entry name" value="GATASE_TYPE_1"/>
    <property type="match status" value="1"/>
</dbReference>
<evidence type="ECO:0000256" key="4">
    <source>
        <dbReference type="ARBA" id="ARBA00022801"/>
    </source>
</evidence>
<keyword evidence="14" id="KW-1185">Reference proteome</keyword>
<dbReference type="GO" id="GO:0000107">
    <property type="term" value="F:imidazoleglycerol-phosphate synthase activity"/>
    <property type="evidence" value="ECO:0007669"/>
    <property type="project" value="UniProtKB-UniRule"/>
</dbReference>
<dbReference type="CDD" id="cd01748">
    <property type="entry name" value="GATase1_IGP_Synthase"/>
    <property type="match status" value="1"/>
</dbReference>
<dbReference type="EMBL" id="AP007255">
    <property type="protein sequence ID" value="BAE53337.1"/>
    <property type="molecule type" value="Genomic_DNA"/>
</dbReference>
<evidence type="ECO:0000256" key="2">
    <source>
        <dbReference type="ARBA" id="ARBA00011152"/>
    </source>
</evidence>
<evidence type="ECO:0000256" key="9">
    <source>
        <dbReference type="ARBA" id="ARBA00049534"/>
    </source>
</evidence>
<dbReference type="GO" id="GO:0004359">
    <property type="term" value="F:glutaminase activity"/>
    <property type="evidence" value="ECO:0007669"/>
    <property type="project" value="UniProtKB-EC"/>
</dbReference>
<name>Q2VYI8_PARM1</name>
<dbReference type="EC" id="3.5.1.2" evidence="10"/>
<dbReference type="KEGG" id="mag:amb4533"/>
<dbReference type="UniPathway" id="UPA00031">
    <property type="reaction ID" value="UER00010"/>
</dbReference>
<evidence type="ECO:0000256" key="5">
    <source>
        <dbReference type="ARBA" id="ARBA00022962"/>
    </source>
</evidence>
<keyword evidence="4 10" id="KW-0378">Hydrolase</keyword>
<feature type="active site" evidence="10 11">
    <location>
        <position position="214"/>
    </location>
</feature>
<feature type="active site" description="Nucleophile" evidence="10 11">
    <location>
        <position position="106"/>
    </location>
</feature>
<evidence type="ECO:0000256" key="11">
    <source>
        <dbReference type="PIRSR" id="PIRSR000495-1"/>
    </source>
</evidence>
<dbReference type="GO" id="GO:0016829">
    <property type="term" value="F:lyase activity"/>
    <property type="evidence" value="ECO:0007669"/>
    <property type="project" value="UniProtKB-KW"/>
</dbReference>
<dbReference type="Pfam" id="PF00117">
    <property type="entry name" value="GATase"/>
    <property type="match status" value="1"/>
</dbReference>
<evidence type="ECO:0000256" key="7">
    <source>
        <dbReference type="ARBA" id="ARBA00023239"/>
    </source>
</evidence>
<dbReference type="AlphaFoldDB" id="Q2VYI8"/>
<dbReference type="Proteomes" id="UP000007058">
    <property type="component" value="Chromosome"/>
</dbReference>
<protein>
    <recommendedName>
        <fullName evidence="10">Imidazole glycerol phosphate synthase subunit HisH</fullName>
        <ecNumber evidence="10">4.3.2.10</ecNumber>
    </recommendedName>
    <alternativeName>
        <fullName evidence="10">IGP synthase glutaminase subunit</fullName>
        <ecNumber evidence="10">3.5.1.2</ecNumber>
    </alternativeName>
    <alternativeName>
        <fullName evidence="10">IGP synthase subunit HisH</fullName>
    </alternativeName>
    <alternativeName>
        <fullName evidence="10">ImGP synthase subunit HisH</fullName>
        <shortName evidence="10">IGPS subunit HisH</shortName>
    </alternativeName>
</protein>
<evidence type="ECO:0000256" key="10">
    <source>
        <dbReference type="HAMAP-Rule" id="MF_00278"/>
    </source>
</evidence>
<dbReference type="Gene3D" id="3.40.50.880">
    <property type="match status" value="1"/>
</dbReference>
<dbReference type="SUPFAM" id="SSF52317">
    <property type="entry name" value="Class I glutamine amidotransferase-like"/>
    <property type="match status" value="1"/>
</dbReference>
<dbReference type="InterPro" id="IPR010139">
    <property type="entry name" value="Imidazole-glycPsynth_HisH"/>
</dbReference>
<dbReference type="STRING" id="342108.amb4533"/>
<dbReference type="InterPro" id="IPR029062">
    <property type="entry name" value="Class_I_gatase-like"/>
</dbReference>
<feature type="active site" evidence="10 11">
    <location>
        <position position="212"/>
    </location>
</feature>
<organism evidence="13 14">
    <name type="scientific">Paramagnetospirillum magneticum (strain ATCC 700264 / AMB-1)</name>
    <name type="common">Magnetospirillum magneticum</name>
    <dbReference type="NCBI Taxonomy" id="342108"/>
    <lineage>
        <taxon>Bacteria</taxon>
        <taxon>Pseudomonadati</taxon>
        <taxon>Pseudomonadota</taxon>
        <taxon>Alphaproteobacteria</taxon>
        <taxon>Rhodospirillales</taxon>
        <taxon>Magnetospirillaceae</taxon>
        <taxon>Paramagnetospirillum</taxon>
    </lineage>
</organism>
<comment type="catalytic activity">
    <reaction evidence="9 10">
        <text>L-glutamine + H2O = L-glutamate + NH4(+)</text>
        <dbReference type="Rhea" id="RHEA:15889"/>
        <dbReference type="ChEBI" id="CHEBI:15377"/>
        <dbReference type="ChEBI" id="CHEBI:28938"/>
        <dbReference type="ChEBI" id="CHEBI:29985"/>
        <dbReference type="ChEBI" id="CHEBI:58359"/>
        <dbReference type="EC" id="3.5.1.2"/>
    </reaction>
</comment>
<accession>Q2VYI8</accession>
<comment type="function">
    <text evidence="10">IGPS catalyzes the conversion of PRFAR and glutamine to IGP, AICAR and glutamate. The HisH subunit catalyzes the hydrolysis of glutamine to glutamate and ammonia as part of the synthesis of IGP and AICAR. The resulting ammonia molecule is channeled to the active site of HisF.</text>
</comment>
<dbReference type="GO" id="GO:0005737">
    <property type="term" value="C:cytoplasm"/>
    <property type="evidence" value="ECO:0007669"/>
    <property type="project" value="UniProtKB-SubCell"/>
</dbReference>
<dbReference type="EC" id="4.3.2.10" evidence="10"/>
<dbReference type="PANTHER" id="PTHR42701">
    <property type="entry name" value="IMIDAZOLE GLYCEROL PHOSPHATE SYNTHASE SUBUNIT HISH"/>
    <property type="match status" value="1"/>
</dbReference>
<dbReference type="PANTHER" id="PTHR42701:SF1">
    <property type="entry name" value="IMIDAZOLE GLYCEROL PHOSPHATE SYNTHASE SUBUNIT HISH"/>
    <property type="match status" value="1"/>
</dbReference>
<reference evidence="13 14" key="1">
    <citation type="journal article" date="2005" name="DNA Res.">
        <title>Complete genome sequence of the facultative anaerobic magnetotactic bacterium Magnetospirillum sp. strain AMB-1.</title>
        <authorList>
            <person name="Matsunaga T."/>
            <person name="Okamura Y."/>
            <person name="Fukuda Y."/>
            <person name="Wahyudi A.T."/>
            <person name="Murase Y."/>
            <person name="Takeyama H."/>
        </authorList>
    </citation>
    <scope>NUCLEOTIDE SEQUENCE [LARGE SCALE GENOMIC DNA]</scope>
    <source>
        <strain evidence="14">ATCC 700264 / AMB-1</strain>
    </source>
</reference>
<evidence type="ECO:0000256" key="1">
    <source>
        <dbReference type="ARBA" id="ARBA00005091"/>
    </source>
</evidence>
<evidence type="ECO:0000256" key="6">
    <source>
        <dbReference type="ARBA" id="ARBA00023102"/>
    </source>
</evidence>
<evidence type="ECO:0000313" key="14">
    <source>
        <dbReference type="Proteomes" id="UP000007058"/>
    </source>
</evidence>
<keyword evidence="5 10" id="KW-0315">Glutamine amidotransferase</keyword>
<dbReference type="PIRSF" id="PIRSF000495">
    <property type="entry name" value="Amidotransf_hisH"/>
    <property type="match status" value="1"/>
</dbReference>
<comment type="subcellular location">
    <subcellularLocation>
        <location evidence="10">Cytoplasm</location>
    </subcellularLocation>
</comment>
<evidence type="ECO:0000256" key="8">
    <source>
        <dbReference type="ARBA" id="ARBA00047838"/>
    </source>
</evidence>
<comment type="pathway">
    <text evidence="1 10">Amino-acid biosynthesis; L-histidine biosynthesis; L-histidine from 5-phospho-alpha-D-ribose 1-diphosphate: step 5/9.</text>
</comment>
<keyword evidence="6 10" id="KW-0368">Histidine biosynthesis</keyword>
<feature type="domain" description="Glutamine amidotransferase" evidence="12">
    <location>
        <begin position="23"/>
        <end position="227"/>
    </location>
</feature>
<gene>
    <name evidence="10" type="primary">hisH</name>
    <name evidence="13" type="ordered locus">amb4533</name>
</gene>
<sequence length="232" mass="24707">MEDRYERRFASLGGGSVTGIVAIIDYGSGNLRSAAKAFERVVAEASLNLSVAVTNDPKVVDRADRVVLPGVGAFADCRAGLLALPGMAETLTERVLARGVPFFGICVGMQLMASIGREHGLHAGLGWVAGEVVPLGVEDQGLKVPHMGWNQLVPDGLSHPLLAGLDSEAHAYFVHSYKFEPANPAHRLAHVEYGGQVTAVVGRDNMVGTQFHPEKSQITGLKVISNFLTWTP</sequence>
<dbReference type="HAMAP" id="MF_00278">
    <property type="entry name" value="HisH"/>
    <property type="match status" value="1"/>
</dbReference>
<dbReference type="InterPro" id="IPR017926">
    <property type="entry name" value="GATASE"/>
</dbReference>
<comment type="subunit">
    <text evidence="2 10">Heterodimer of HisH and HisF.</text>
</comment>
<keyword evidence="3 10" id="KW-0028">Amino-acid biosynthesis</keyword>
<proteinExistence type="inferred from homology"/>
<evidence type="ECO:0000259" key="12">
    <source>
        <dbReference type="Pfam" id="PF00117"/>
    </source>
</evidence>
<dbReference type="HOGENOM" id="CLU_071837_2_0_5"/>
<evidence type="ECO:0000256" key="3">
    <source>
        <dbReference type="ARBA" id="ARBA00022605"/>
    </source>
</evidence>
<comment type="catalytic activity">
    <reaction evidence="8 10">
        <text>5-[(5-phospho-1-deoxy-D-ribulos-1-ylimino)methylamino]-1-(5-phospho-beta-D-ribosyl)imidazole-4-carboxamide + L-glutamine = D-erythro-1-(imidazol-4-yl)glycerol 3-phosphate + 5-amino-1-(5-phospho-beta-D-ribosyl)imidazole-4-carboxamide + L-glutamate + H(+)</text>
        <dbReference type="Rhea" id="RHEA:24793"/>
        <dbReference type="ChEBI" id="CHEBI:15378"/>
        <dbReference type="ChEBI" id="CHEBI:29985"/>
        <dbReference type="ChEBI" id="CHEBI:58278"/>
        <dbReference type="ChEBI" id="CHEBI:58359"/>
        <dbReference type="ChEBI" id="CHEBI:58475"/>
        <dbReference type="ChEBI" id="CHEBI:58525"/>
        <dbReference type="EC" id="4.3.2.10"/>
    </reaction>
</comment>
<keyword evidence="7 10" id="KW-0456">Lyase</keyword>